<evidence type="ECO:0000313" key="8">
    <source>
        <dbReference type="Proteomes" id="UP000694920"/>
    </source>
</evidence>
<feature type="signal peptide" evidence="4">
    <location>
        <begin position="1"/>
        <end position="28"/>
    </location>
</feature>
<dbReference type="PANTHER" id="PTHR11709">
    <property type="entry name" value="MULTI-COPPER OXIDASE"/>
    <property type="match status" value="1"/>
</dbReference>
<dbReference type="PROSITE" id="PS00080">
    <property type="entry name" value="MULTICOPPER_OXIDASE2"/>
    <property type="match status" value="2"/>
</dbReference>
<feature type="domain" description="Plastocyanin-like" evidence="6">
    <location>
        <begin position="502"/>
        <end position="640"/>
    </location>
</feature>
<dbReference type="CDD" id="cd13884">
    <property type="entry name" value="CuRO_2_tcLCC_insect_like"/>
    <property type="match status" value="2"/>
</dbReference>
<evidence type="ECO:0000256" key="3">
    <source>
        <dbReference type="ARBA" id="ARBA00023002"/>
    </source>
</evidence>
<evidence type="ECO:0000259" key="7">
    <source>
        <dbReference type="Pfam" id="PF07732"/>
    </source>
</evidence>
<evidence type="ECO:0000259" key="6">
    <source>
        <dbReference type="Pfam" id="PF07731"/>
    </source>
</evidence>
<dbReference type="InterPro" id="IPR011706">
    <property type="entry name" value="Cu-oxidase_C"/>
</dbReference>
<keyword evidence="8" id="KW-1185">Reference proteome</keyword>
<dbReference type="GO" id="GO:0006826">
    <property type="term" value="P:iron ion transport"/>
    <property type="evidence" value="ECO:0007669"/>
    <property type="project" value="TreeGrafter"/>
</dbReference>
<dbReference type="KEGG" id="ccin:107272784"/>
<accession>A0AAJ7FS86</accession>
<feature type="domain" description="Plastocyanin-like" evidence="5">
    <location>
        <begin position="908"/>
        <end position="1059"/>
    </location>
</feature>
<evidence type="ECO:0000256" key="2">
    <source>
        <dbReference type="ARBA" id="ARBA00022723"/>
    </source>
</evidence>
<protein>
    <submittedName>
        <fullName evidence="9">Uncharacterized protein LOC107272784</fullName>
    </submittedName>
</protein>
<keyword evidence="3" id="KW-0560">Oxidoreductase</keyword>
<feature type="domain" description="Plastocyanin-like" evidence="5">
    <location>
        <begin position="232"/>
        <end position="382"/>
    </location>
</feature>
<dbReference type="InterPro" id="IPR002355">
    <property type="entry name" value="Cu_oxidase_Cu_BS"/>
</dbReference>
<dbReference type="FunFam" id="2.60.40.420:FF:000045">
    <property type="entry name" value="Laccase 2"/>
    <property type="match status" value="2"/>
</dbReference>
<name>A0AAJ7FS86_CEPCN</name>
<dbReference type="InterPro" id="IPR033138">
    <property type="entry name" value="Cu_oxidase_CS"/>
</dbReference>
<evidence type="ECO:0000259" key="5">
    <source>
        <dbReference type="Pfam" id="PF00394"/>
    </source>
</evidence>
<evidence type="ECO:0000313" key="9">
    <source>
        <dbReference type="RefSeq" id="XP_015605758.1"/>
    </source>
</evidence>
<dbReference type="InterPro" id="IPR001117">
    <property type="entry name" value="Cu-oxidase_2nd"/>
</dbReference>
<keyword evidence="2" id="KW-0479">Metal-binding</keyword>
<dbReference type="SUPFAM" id="SSF49503">
    <property type="entry name" value="Cupredoxins"/>
    <property type="match status" value="6"/>
</dbReference>
<dbReference type="Pfam" id="PF07731">
    <property type="entry name" value="Cu-oxidase_2"/>
    <property type="match status" value="2"/>
</dbReference>
<dbReference type="PANTHER" id="PTHR11709:SF232">
    <property type="entry name" value="STRAW, ISOFORM G"/>
    <property type="match status" value="1"/>
</dbReference>
<dbReference type="Pfam" id="PF07732">
    <property type="entry name" value="Cu-oxidase_3"/>
    <property type="match status" value="2"/>
</dbReference>
<dbReference type="Gene3D" id="2.60.40.420">
    <property type="entry name" value="Cupredoxins - blue copper proteins"/>
    <property type="match status" value="6"/>
</dbReference>
<feature type="domain" description="Plastocyanin-like" evidence="6">
    <location>
        <begin position="1164"/>
        <end position="1311"/>
    </location>
</feature>
<dbReference type="CDD" id="cd13858">
    <property type="entry name" value="CuRO_1_tcLCC2_insect_like"/>
    <property type="match status" value="2"/>
</dbReference>
<evidence type="ECO:0000256" key="4">
    <source>
        <dbReference type="SAM" id="SignalP"/>
    </source>
</evidence>
<evidence type="ECO:0000256" key="1">
    <source>
        <dbReference type="ARBA" id="ARBA00010609"/>
    </source>
</evidence>
<proteinExistence type="inferred from homology"/>
<dbReference type="Pfam" id="PF00394">
    <property type="entry name" value="Cu-oxidase"/>
    <property type="match status" value="2"/>
</dbReference>
<feature type="domain" description="Plastocyanin-like" evidence="7">
    <location>
        <begin position="784"/>
        <end position="892"/>
    </location>
</feature>
<feature type="domain" description="Plastocyanin-like" evidence="7">
    <location>
        <begin position="108"/>
        <end position="215"/>
    </location>
</feature>
<dbReference type="InterPro" id="IPR008972">
    <property type="entry name" value="Cupredoxin"/>
</dbReference>
<dbReference type="PROSITE" id="PS00079">
    <property type="entry name" value="MULTICOPPER_OXIDASE1"/>
    <property type="match status" value="2"/>
</dbReference>
<dbReference type="Proteomes" id="UP000694920">
    <property type="component" value="Unplaced"/>
</dbReference>
<reference evidence="9" key="1">
    <citation type="submission" date="2025-08" db="UniProtKB">
        <authorList>
            <consortium name="RefSeq"/>
        </authorList>
    </citation>
    <scope>IDENTIFICATION</scope>
</reference>
<gene>
    <name evidence="9" type="primary">LOC107272784</name>
</gene>
<dbReference type="GO" id="GO:0005886">
    <property type="term" value="C:plasma membrane"/>
    <property type="evidence" value="ECO:0007669"/>
    <property type="project" value="TreeGrafter"/>
</dbReference>
<dbReference type="CDD" id="cd13905">
    <property type="entry name" value="CuRO_3_tcLLC2_insect_like"/>
    <property type="match status" value="2"/>
</dbReference>
<dbReference type="GeneID" id="107272784"/>
<dbReference type="InterPro" id="IPR045087">
    <property type="entry name" value="Cu-oxidase_fam"/>
</dbReference>
<dbReference type="FunFam" id="2.60.40.420:FF:000031">
    <property type="entry name" value="Laccase-2 isoform A"/>
    <property type="match status" value="2"/>
</dbReference>
<dbReference type="InterPro" id="IPR011707">
    <property type="entry name" value="Cu-oxidase-like_N"/>
</dbReference>
<dbReference type="GO" id="GO:0016491">
    <property type="term" value="F:oxidoreductase activity"/>
    <property type="evidence" value="ECO:0007669"/>
    <property type="project" value="UniProtKB-KW"/>
</dbReference>
<keyword evidence="4" id="KW-0732">Signal</keyword>
<organism evidence="8 9">
    <name type="scientific">Cephus cinctus</name>
    <name type="common">Wheat stem sawfly</name>
    <dbReference type="NCBI Taxonomy" id="211228"/>
    <lineage>
        <taxon>Eukaryota</taxon>
        <taxon>Metazoa</taxon>
        <taxon>Ecdysozoa</taxon>
        <taxon>Arthropoda</taxon>
        <taxon>Hexapoda</taxon>
        <taxon>Insecta</taxon>
        <taxon>Pterygota</taxon>
        <taxon>Neoptera</taxon>
        <taxon>Endopterygota</taxon>
        <taxon>Hymenoptera</taxon>
        <taxon>Cephoidea</taxon>
        <taxon>Cephidae</taxon>
        <taxon>Cephus</taxon>
    </lineage>
</organism>
<dbReference type="RefSeq" id="XP_015605758.1">
    <property type="nucleotide sequence ID" value="XM_015750272.2"/>
</dbReference>
<dbReference type="GO" id="GO:0005507">
    <property type="term" value="F:copper ion binding"/>
    <property type="evidence" value="ECO:0007669"/>
    <property type="project" value="InterPro"/>
</dbReference>
<sequence>MHFESRSVKMRLLVAPLLTLGMLCLTECAGWRSEGPYKISYGTIDRYGRTWSTPQECARSCQDDESPRNCYYQFTIEYYTTMNSACQLCQPNATNQLVSPPLCQCVQADGYERTILSINRMLPGPSIQVCLYDNVVIDVNNKMDGTEVSLHWHGLFQNGYQYYDGVPYVTQCPITHRTTFRYRFVAKNSGTHFYHSHIATQKIDGQYGSLVVRDTPSNDPHYHLYDEDLPTHVIVISDYMHELSLERYPGLMTRDIGQSADNFLINGKGKWFDRNAKNITSTPYAVFDVQRGKRYRFRVINSFCTVCISQFSIEKHPMLFIAQDGESVSPRTVNVFTSASGERFDFVLTANQTVGTYWIKLKGLGECADNEVLQLAILRYNGGPKTPTSPRPSYNDAVSMGVEYNNMKFVCDGTKSNTLCPNEVQSATEVDPAFLVPDPDYRFVLPFWFHDYSNELDVLFKPDTYGNFMVANDQTKLLALVNNISHQTLPYPPLSQGANPQDTCNAFRMPPNCTTPCRCTHVLDVKLGAVVEVMVYDARSLALVHPFHLHGYSFRVFKMGRKPEGTNFTRSDVHAVLREHYNTLWNGGYTAPPGKDTIIIPQGGYVIFRFLTDNPGWWLFHCHFVIHTMVGMELIFHVGDQYDLPPVPNNFPRCGNYLPEPFERRKFYTNYMMRFTYHLITMKLPVALLVISTLVRVSGKRVSQRAFEDLQNHDISYGKSNDTYIVFSTPQECNRKCIANAAPLTCYYHFTLEFYPTMNRACDTCKPNNTNPLVHPPQCQCIEADGYERTVLSINRMLPGPSIQICQYDRVVVDVQNNIPGLEVTIHWHGTFQKGTQYYDGVPFVTQCPIHSGNTFRYQFTAINYGTLFYHSHSALQKLDGQYGSFIVRQPASVDPHSHLYDEDLPTHVLLLSDFLHEMSEERFPGRTTRSPGQIPDSLLINGKGRWTDPNTNQTTTSQREIYHVKQGKKYRFRTISAYSTSCIVELTVQNHSLLLIAQDGDPVVEKYVNTITLGSGERADFILHANQTIDSYWIQTRAVGPCLNLVPSQSAIIQYEGASDTPSTNEPTNSIGLPRGIVYNDLSFRCDRIHNDTICVNQFAGRLKLDSALLQVKPDYRFVLPVGFHSYAGQNDVLYQPGTYRRYIIPGGGVGVVSIINNISNVFPPSPPLSQGISESCNGDNLPRNCTTPCECTHVLQVKRHSVVEVMLYDISGFGLYHPFHLHGYDFYVFDMGNFTSNDTEGNVKSILANHENKLRHRRYKNPPGKDTVLLPSGGYVILRFKADNPGWWLFHCHIVFHMIVGMELIFHVGNDYVDLPPVPPFFPRCYNFKPKPFSDLDPFFI</sequence>
<comment type="similarity">
    <text evidence="1">Belongs to the multicopper oxidase family.</text>
</comment>
<feature type="chain" id="PRO_5042542763" evidence="4">
    <location>
        <begin position="29"/>
        <end position="1343"/>
    </location>
</feature>